<name>A0ABY1WRY6_9GAMM</name>
<dbReference type="RefSeq" id="WP_165419316.1">
    <property type="nucleotide sequence ID" value="NZ_SHLY01000002.1"/>
</dbReference>
<evidence type="ECO:0000256" key="1">
    <source>
        <dbReference type="SAM" id="Phobius"/>
    </source>
</evidence>
<feature type="transmembrane region" description="Helical" evidence="1">
    <location>
        <begin position="38"/>
        <end position="56"/>
    </location>
</feature>
<gene>
    <name evidence="2" type="ORF">EXY25_09730</name>
</gene>
<keyword evidence="1" id="KW-0472">Membrane</keyword>
<keyword evidence="1" id="KW-1133">Transmembrane helix</keyword>
<protein>
    <submittedName>
        <fullName evidence="2">Uncharacterized protein</fullName>
    </submittedName>
</protein>
<comment type="caution">
    <text evidence="2">The sequence shown here is derived from an EMBL/GenBank/DDBJ whole genome shotgun (WGS) entry which is preliminary data.</text>
</comment>
<keyword evidence="3" id="KW-1185">Reference proteome</keyword>
<feature type="transmembrane region" description="Helical" evidence="1">
    <location>
        <begin position="77"/>
        <end position="100"/>
    </location>
</feature>
<feature type="transmembrane region" description="Helical" evidence="1">
    <location>
        <begin position="12"/>
        <end position="32"/>
    </location>
</feature>
<accession>A0ABY1WRY6</accession>
<proteinExistence type="predicted"/>
<dbReference type="EMBL" id="SHLY01000002">
    <property type="protein sequence ID" value="TAA47492.1"/>
    <property type="molecule type" value="Genomic_DNA"/>
</dbReference>
<reference evidence="3" key="1">
    <citation type="submission" date="2019-02" db="EMBL/GenBank/DDBJ databases">
        <title>Draft genome sequence of Muricauda sp. 176CP4-71.</title>
        <authorList>
            <person name="Park J.-S."/>
        </authorList>
    </citation>
    <scope>NUCLEOTIDE SEQUENCE [LARGE SCALE GENOMIC DNA]</scope>
    <source>
        <strain evidence="3">176GS2-150</strain>
    </source>
</reference>
<evidence type="ECO:0000313" key="3">
    <source>
        <dbReference type="Proteomes" id="UP000292544"/>
    </source>
</evidence>
<evidence type="ECO:0000313" key="2">
    <source>
        <dbReference type="EMBL" id="TAA47492.1"/>
    </source>
</evidence>
<sequence length="107" mass="11552">MSLSNRPKDLRILKLLLWLGVPAGLVIAVAAAMHGDGFILFMVVTVGLMLLGGALVDRSKRFQLAKKKYKNGLFPAFRMYYGLFVLFLACSSGAVGFTIISTLGNGL</sequence>
<dbReference type="Proteomes" id="UP000292544">
    <property type="component" value="Unassembled WGS sequence"/>
</dbReference>
<organism evidence="2 3">
    <name type="scientific">Corallincola spongiicola</name>
    <dbReference type="NCBI Taxonomy" id="2520508"/>
    <lineage>
        <taxon>Bacteria</taxon>
        <taxon>Pseudomonadati</taxon>
        <taxon>Pseudomonadota</taxon>
        <taxon>Gammaproteobacteria</taxon>
        <taxon>Alteromonadales</taxon>
        <taxon>Psychromonadaceae</taxon>
        <taxon>Corallincola</taxon>
    </lineage>
</organism>
<keyword evidence="1" id="KW-0812">Transmembrane</keyword>